<evidence type="ECO:0000313" key="4">
    <source>
        <dbReference type="Proteomes" id="UP000245048"/>
    </source>
</evidence>
<keyword evidence="4" id="KW-1185">Reference proteome</keyword>
<evidence type="ECO:0000256" key="1">
    <source>
        <dbReference type="ARBA" id="ARBA00005622"/>
    </source>
</evidence>
<dbReference type="PANTHER" id="PTHR40841">
    <property type="entry name" value="SIDEROPHORE TRIACETYLFUSARININE C ESTERASE"/>
    <property type="match status" value="1"/>
</dbReference>
<sequence>MSQPLPLPEAEDAPVTLPRTAWWDMPAGTDPARRHRAYLAWPEAPPPPAGYPVLLVLDANAGFGAAVDSYRALTWRNTPGRPAPALILGLGHPGGAAYEPAARQRDYTPALPGTDPAASGAAAFLGFIETALLPALARRQPVDMGQISLFGHSLGGLFALHALLARPGLFRSLVIASPSLWWGEGAMLDAARRFAARPPAAAAGTRLLVTVGGQEESDEGPRGAIRAARRMIGNARELAALLRGAGLAVEFAEFPGEDHGSARLHALIRAPRFALPREGDPA</sequence>
<dbReference type="GO" id="GO:0016788">
    <property type="term" value="F:hydrolase activity, acting on ester bonds"/>
    <property type="evidence" value="ECO:0007669"/>
    <property type="project" value="TreeGrafter"/>
</dbReference>
<comment type="similarity">
    <text evidence="1">Belongs to the esterase D family.</text>
</comment>
<dbReference type="Pfam" id="PF00756">
    <property type="entry name" value="Esterase"/>
    <property type="match status" value="1"/>
</dbReference>
<name>A0A2U1V0W0_9PROT</name>
<comment type="caution">
    <text evidence="3">The sequence shown here is derived from an EMBL/GenBank/DDBJ whole genome shotgun (WGS) entry which is preliminary data.</text>
</comment>
<protein>
    <recommendedName>
        <fullName evidence="5">Esterase</fullName>
    </recommendedName>
</protein>
<dbReference type="Proteomes" id="UP000245048">
    <property type="component" value="Unassembled WGS sequence"/>
</dbReference>
<dbReference type="InterPro" id="IPR029058">
    <property type="entry name" value="AB_hydrolase_fold"/>
</dbReference>
<dbReference type="OrthoDB" id="5523653at2"/>
<organism evidence="3 4">
    <name type="scientific">Teichococcus aestuarii</name>
    <dbReference type="NCBI Taxonomy" id="568898"/>
    <lineage>
        <taxon>Bacteria</taxon>
        <taxon>Pseudomonadati</taxon>
        <taxon>Pseudomonadota</taxon>
        <taxon>Alphaproteobacteria</taxon>
        <taxon>Acetobacterales</taxon>
        <taxon>Roseomonadaceae</taxon>
        <taxon>Roseomonas</taxon>
    </lineage>
</organism>
<gene>
    <name evidence="3" type="ORF">CR165_17090</name>
</gene>
<dbReference type="PANTHER" id="PTHR40841:SF2">
    <property type="entry name" value="SIDEROPHORE-DEGRADING ESTERASE (EUROFUNG)"/>
    <property type="match status" value="1"/>
</dbReference>
<reference evidence="4" key="1">
    <citation type="submission" date="2017-10" db="EMBL/GenBank/DDBJ databases">
        <authorList>
            <person name="Toshchakov S.V."/>
            <person name="Goeva M.A."/>
        </authorList>
    </citation>
    <scope>NUCLEOTIDE SEQUENCE [LARGE SCALE GENOMIC DNA]</scope>
    <source>
        <strain evidence="4">JR1/69-1-13</strain>
    </source>
</reference>
<dbReference type="InterPro" id="IPR000801">
    <property type="entry name" value="Esterase-like"/>
</dbReference>
<proteinExistence type="inferred from homology"/>
<dbReference type="Gene3D" id="3.40.50.1820">
    <property type="entry name" value="alpha/beta hydrolase"/>
    <property type="match status" value="1"/>
</dbReference>
<evidence type="ECO:0000313" key="3">
    <source>
        <dbReference type="EMBL" id="PWC27529.1"/>
    </source>
</evidence>
<dbReference type="AlphaFoldDB" id="A0A2U1V0W0"/>
<dbReference type="EMBL" id="PDOA01000013">
    <property type="protein sequence ID" value="PWC27529.1"/>
    <property type="molecule type" value="Genomic_DNA"/>
</dbReference>
<keyword evidence="2" id="KW-0378">Hydrolase</keyword>
<dbReference type="RefSeq" id="WP_109518166.1">
    <property type="nucleotide sequence ID" value="NZ_PDOA01000013.1"/>
</dbReference>
<dbReference type="InterPro" id="IPR052558">
    <property type="entry name" value="Siderophore_Hydrolase_D"/>
</dbReference>
<evidence type="ECO:0000256" key="2">
    <source>
        <dbReference type="ARBA" id="ARBA00022801"/>
    </source>
</evidence>
<dbReference type="SUPFAM" id="SSF53474">
    <property type="entry name" value="alpha/beta-Hydrolases"/>
    <property type="match status" value="1"/>
</dbReference>
<accession>A0A2U1V0W0</accession>
<evidence type="ECO:0008006" key="5">
    <source>
        <dbReference type="Google" id="ProtNLM"/>
    </source>
</evidence>